<organism evidence="11 12">
    <name type="scientific">Candidatus Ozemobacter sibiricus</name>
    <dbReference type="NCBI Taxonomy" id="2268124"/>
    <lineage>
        <taxon>Bacteria</taxon>
        <taxon>Candidatus Ozemobacteria</taxon>
        <taxon>Candidatus Ozemobacterales</taxon>
        <taxon>Candidatus Ozemobacteraceae</taxon>
        <taxon>Candidatus Ozemobacter</taxon>
    </lineage>
</organism>
<reference evidence="11 12" key="1">
    <citation type="submission" date="2018-05" db="EMBL/GenBank/DDBJ databases">
        <title>A metagenomic window into the 2 km-deep terrestrial subsurface aquifer revealed taxonomically and functionally diverse microbial community comprising novel uncultured bacterial lineages.</title>
        <authorList>
            <person name="Kadnikov V.V."/>
            <person name="Mardanov A.V."/>
            <person name="Beletsky A.V."/>
            <person name="Banks D."/>
            <person name="Pimenov N.V."/>
            <person name="Frank Y.A."/>
            <person name="Karnachuk O.V."/>
            <person name="Ravin N.V."/>
        </authorList>
    </citation>
    <scope>NUCLEOTIDE SEQUENCE [LARGE SCALE GENOMIC DNA]</scope>
    <source>
        <strain evidence="11">BY5</strain>
    </source>
</reference>
<dbReference type="InterPro" id="IPR005503">
    <property type="entry name" value="FliL"/>
</dbReference>
<feature type="transmembrane region" description="Helical" evidence="10">
    <location>
        <begin position="7"/>
        <end position="27"/>
    </location>
</feature>
<dbReference type="GO" id="GO:0006935">
    <property type="term" value="P:chemotaxis"/>
    <property type="evidence" value="ECO:0007669"/>
    <property type="project" value="UniProtKB-KW"/>
</dbReference>
<evidence type="ECO:0000256" key="6">
    <source>
        <dbReference type="ARBA" id="ARBA00022692"/>
    </source>
</evidence>
<dbReference type="Pfam" id="PF03748">
    <property type="entry name" value="FliL"/>
    <property type="match status" value="1"/>
</dbReference>
<dbReference type="GO" id="GO:0005886">
    <property type="term" value="C:plasma membrane"/>
    <property type="evidence" value="ECO:0007669"/>
    <property type="project" value="UniProtKB-SubCell"/>
</dbReference>
<evidence type="ECO:0000256" key="4">
    <source>
        <dbReference type="ARBA" id="ARBA00022475"/>
    </source>
</evidence>
<evidence type="ECO:0000256" key="2">
    <source>
        <dbReference type="ARBA" id="ARBA00004162"/>
    </source>
</evidence>
<evidence type="ECO:0000313" key="11">
    <source>
        <dbReference type="EMBL" id="RCK75273.1"/>
    </source>
</evidence>
<dbReference type="EMBL" id="QOQW01000041">
    <property type="protein sequence ID" value="RCK75273.1"/>
    <property type="molecule type" value="Genomic_DNA"/>
</dbReference>
<name>A0A367ZAW4_9BACT</name>
<evidence type="ECO:0000256" key="1">
    <source>
        <dbReference type="ARBA" id="ARBA00002254"/>
    </source>
</evidence>
<keyword evidence="7 10" id="KW-0283">Flagellar rotation</keyword>
<dbReference type="AlphaFoldDB" id="A0A367ZAW4"/>
<sequence length="156" mass="17555">MSPRTRWILIGLAVLILLLTVVLIAWVTTKKAAVGPDGEPQKGPTVEGQVIAAPKMNRFDLGEFVATSRDEDLHYIKIEVEVGYIGNLEQELKNRKAELRDAITTILMKLTIQRAKEDYIDHFLHKDIEKALNQVLGTSTSESRITKVFIPTFLIN</sequence>
<comment type="subcellular location">
    <subcellularLocation>
        <location evidence="2">Cell membrane</location>
        <topology evidence="2">Single-pass membrane protein</topology>
    </subcellularLocation>
</comment>
<dbReference type="GO" id="GO:0009425">
    <property type="term" value="C:bacterial-type flagellum basal body"/>
    <property type="evidence" value="ECO:0007669"/>
    <property type="project" value="InterPro"/>
</dbReference>
<comment type="similarity">
    <text evidence="3 10">Belongs to the FliL family.</text>
</comment>
<evidence type="ECO:0000256" key="10">
    <source>
        <dbReference type="RuleBase" id="RU364125"/>
    </source>
</evidence>
<evidence type="ECO:0000256" key="5">
    <source>
        <dbReference type="ARBA" id="ARBA00022500"/>
    </source>
</evidence>
<gene>
    <name evidence="11" type="ORF">OZSIB_4357</name>
</gene>
<keyword evidence="5 10" id="KW-0145">Chemotaxis</keyword>
<evidence type="ECO:0000256" key="9">
    <source>
        <dbReference type="ARBA" id="ARBA00023136"/>
    </source>
</evidence>
<evidence type="ECO:0000256" key="8">
    <source>
        <dbReference type="ARBA" id="ARBA00022989"/>
    </source>
</evidence>
<keyword evidence="9 10" id="KW-0472">Membrane</keyword>
<evidence type="ECO:0000256" key="3">
    <source>
        <dbReference type="ARBA" id="ARBA00008281"/>
    </source>
</evidence>
<proteinExistence type="inferred from homology"/>
<comment type="function">
    <text evidence="1 10">Controls the rotational direction of flagella during chemotaxis.</text>
</comment>
<dbReference type="GO" id="GO:0071973">
    <property type="term" value="P:bacterial-type flagellum-dependent cell motility"/>
    <property type="evidence" value="ECO:0007669"/>
    <property type="project" value="InterPro"/>
</dbReference>
<accession>A0A367ZAW4</accession>
<evidence type="ECO:0000313" key="12">
    <source>
        <dbReference type="Proteomes" id="UP000252355"/>
    </source>
</evidence>
<comment type="caution">
    <text evidence="11">The sequence shown here is derived from an EMBL/GenBank/DDBJ whole genome shotgun (WGS) entry which is preliminary data.</text>
</comment>
<keyword evidence="8 10" id="KW-1133">Transmembrane helix</keyword>
<evidence type="ECO:0000256" key="7">
    <source>
        <dbReference type="ARBA" id="ARBA00022779"/>
    </source>
</evidence>
<protein>
    <recommendedName>
        <fullName evidence="10">Flagellar protein FliL</fullName>
    </recommendedName>
</protein>
<dbReference type="Proteomes" id="UP000252355">
    <property type="component" value="Unassembled WGS sequence"/>
</dbReference>
<keyword evidence="6 10" id="KW-0812">Transmembrane</keyword>
<keyword evidence="4 10" id="KW-1003">Cell membrane</keyword>